<keyword evidence="2" id="KW-1185">Reference proteome</keyword>
<evidence type="ECO:0000313" key="2">
    <source>
        <dbReference type="Proteomes" id="UP000326757"/>
    </source>
</evidence>
<organism evidence="1 2">
    <name type="scientific">Monilinia laxa</name>
    <name type="common">Brown rot fungus</name>
    <name type="synonym">Sclerotinia laxa</name>
    <dbReference type="NCBI Taxonomy" id="61186"/>
    <lineage>
        <taxon>Eukaryota</taxon>
        <taxon>Fungi</taxon>
        <taxon>Dikarya</taxon>
        <taxon>Ascomycota</taxon>
        <taxon>Pezizomycotina</taxon>
        <taxon>Leotiomycetes</taxon>
        <taxon>Helotiales</taxon>
        <taxon>Sclerotiniaceae</taxon>
        <taxon>Monilinia</taxon>
    </lineage>
</organism>
<name>A0A5N6KGJ1_MONLA</name>
<comment type="caution">
    <text evidence="1">The sequence shown here is derived from an EMBL/GenBank/DDBJ whole genome shotgun (WGS) entry which is preliminary data.</text>
</comment>
<dbReference type="Proteomes" id="UP000326757">
    <property type="component" value="Unassembled WGS sequence"/>
</dbReference>
<accession>A0A5N6KGJ1</accession>
<sequence length="143" mass="16450">MFSAFTIRSAPIRRRSNISNHVPSSLRALSISLFPPYKAQGSLRITTISPFPFSTTLPTILYYYKDRECRYYIDRIRELYASLIAEDSFASPNPFQTISDPLPPNHDNFNAIHLSPCYSGPFYNTHRAAKHQETFFDQGNSFM</sequence>
<proteinExistence type="predicted"/>
<gene>
    <name evidence="1" type="ORF">EYC80_006217</name>
</gene>
<protein>
    <submittedName>
        <fullName evidence="1">Uncharacterized protein</fullName>
    </submittedName>
</protein>
<dbReference type="EMBL" id="VIGI01000003">
    <property type="protein sequence ID" value="KAB8302893.1"/>
    <property type="molecule type" value="Genomic_DNA"/>
</dbReference>
<dbReference type="AlphaFoldDB" id="A0A5N6KGJ1"/>
<evidence type="ECO:0000313" key="1">
    <source>
        <dbReference type="EMBL" id="KAB8302893.1"/>
    </source>
</evidence>
<reference evidence="1 2" key="1">
    <citation type="submission" date="2019-06" db="EMBL/GenBank/DDBJ databases">
        <title>Genome Sequence of the Brown Rot Fungal Pathogen Monilinia laxa.</title>
        <authorList>
            <person name="De Miccolis Angelini R.M."/>
            <person name="Landi L."/>
            <person name="Abate D."/>
            <person name="Pollastro S."/>
            <person name="Romanazzi G."/>
            <person name="Faretra F."/>
        </authorList>
    </citation>
    <scope>NUCLEOTIDE SEQUENCE [LARGE SCALE GENOMIC DNA]</scope>
    <source>
        <strain evidence="1 2">Mlax316</strain>
    </source>
</reference>